<gene>
    <name evidence="2" type="ORF">KDU71_20475</name>
</gene>
<dbReference type="Proteomes" id="UP000679220">
    <property type="component" value="Unassembled WGS sequence"/>
</dbReference>
<dbReference type="RefSeq" id="WP_212192980.1">
    <property type="nucleotide sequence ID" value="NZ_JAGTAR010000044.1"/>
</dbReference>
<keyword evidence="3" id="KW-1185">Reference proteome</keyword>
<feature type="transmembrane region" description="Helical" evidence="1">
    <location>
        <begin position="7"/>
        <end position="24"/>
    </location>
</feature>
<evidence type="ECO:0000313" key="3">
    <source>
        <dbReference type="Proteomes" id="UP000679220"/>
    </source>
</evidence>
<keyword evidence="1" id="KW-1133">Transmembrane helix</keyword>
<accession>A0A941F6T5</accession>
<feature type="transmembrane region" description="Helical" evidence="1">
    <location>
        <begin position="84"/>
        <end position="106"/>
    </location>
</feature>
<organism evidence="2 3">
    <name type="scientific">Carboxylicivirga sediminis</name>
    <dbReference type="NCBI Taxonomy" id="2006564"/>
    <lineage>
        <taxon>Bacteria</taxon>
        <taxon>Pseudomonadati</taxon>
        <taxon>Bacteroidota</taxon>
        <taxon>Bacteroidia</taxon>
        <taxon>Marinilabiliales</taxon>
        <taxon>Marinilabiliaceae</taxon>
        <taxon>Carboxylicivirga</taxon>
    </lineage>
</organism>
<sequence length="119" mass="13410">MDKIKYLIMAGGTLILLGIVLKIFGVEGPWAAICFGVGGTMKILYLVLGVRSGQVKLGSEMLLLVLGLMLIFTAVYLRKTEQLMHLYAWFLSIGIITKTLFVVLFIRKQKRYRKELAIE</sequence>
<name>A0A941F6T5_9BACT</name>
<reference evidence="2" key="1">
    <citation type="journal article" date="2018" name="Int. J. Syst. Evol. Microbiol.">
        <title>Carboxylicivirga sediminis sp. nov., isolated from coastal sediment.</title>
        <authorList>
            <person name="Wang F.Q."/>
            <person name="Ren L.H."/>
            <person name="Zou R.J."/>
            <person name="Sun Y.Z."/>
            <person name="Liu X.J."/>
            <person name="Jiang F."/>
            <person name="Liu L.J."/>
        </authorList>
    </citation>
    <scope>NUCLEOTIDE SEQUENCE</scope>
    <source>
        <strain evidence="2">JR1</strain>
    </source>
</reference>
<feature type="transmembrane region" description="Helical" evidence="1">
    <location>
        <begin position="61"/>
        <end position="78"/>
    </location>
</feature>
<dbReference type="EMBL" id="JAGTAR010000044">
    <property type="protein sequence ID" value="MBR8537956.1"/>
    <property type="molecule type" value="Genomic_DNA"/>
</dbReference>
<reference evidence="2" key="2">
    <citation type="submission" date="2021-04" db="EMBL/GenBank/DDBJ databases">
        <authorList>
            <person name="Zhang T."/>
            <person name="Zhang Y."/>
            <person name="Lu D."/>
            <person name="Zuo D."/>
            <person name="Du Z."/>
        </authorList>
    </citation>
    <scope>NUCLEOTIDE SEQUENCE</scope>
    <source>
        <strain evidence="2">JR1</strain>
    </source>
</reference>
<protein>
    <submittedName>
        <fullName evidence="2">Uncharacterized protein</fullName>
    </submittedName>
</protein>
<feature type="transmembrane region" description="Helical" evidence="1">
    <location>
        <begin position="30"/>
        <end position="49"/>
    </location>
</feature>
<keyword evidence="1" id="KW-0812">Transmembrane</keyword>
<keyword evidence="1" id="KW-0472">Membrane</keyword>
<dbReference type="AlphaFoldDB" id="A0A941F6T5"/>
<comment type="caution">
    <text evidence="2">The sequence shown here is derived from an EMBL/GenBank/DDBJ whole genome shotgun (WGS) entry which is preliminary data.</text>
</comment>
<evidence type="ECO:0000313" key="2">
    <source>
        <dbReference type="EMBL" id="MBR8537956.1"/>
    </source>
</evidence>
<proteinExistence type="predicted"/>
<evidence type="ECO:0000256" key="1">
    <source>
        <dbReference type="SAM" id="Phobius"/>
    </source>
</evidence>